<evidence type="ECO:0000256" key="5">
    <source>
        <dbReference type="ARBA" id="ARBA00023098"/>
    </source>
</evidence>
<dbReference type="GO" id="GO:0008610">
    <property type="term" value="P:lipid biosynthetic process"/>
    <property type="evidence" value="ECO:0007669"/>
    <property type="project" value="InterPro"/>
</dbReference>
<comment type="similarity">
    <text evidence="1">Belongs to the CFA/CMAS family.</text>
</comment>
<dbReference type="InterPro" id="IPR003333">
    <property type="entry name" value="CMAS"/>
</dbReference>
<name>A0A4R1CFJ2_9ACTN</name>
<dbReference type="PIRSF" id="PIRSF003085">
    <property type="entry name" value="CMAS"/>
    <property type="match status" value="1"/>
</dbReference>
<reference evidence="7 8" key="1">
    <citation type="submission" date="2019-03" db="EMBL/GenBank/DDBJ databases">
        <authorList>
            <person name="Kim M.K.M."/>
        </authorList>
    </citation>
    <scope>NUCLEOTIDE SEQUENCE [LARGE SCALE GENOMIC DNA]</scope>
    <source>
        <strain evidence="7 8">18JY15-6</strain>
    </source>
</reference>
<accession>A0A4R1CFJ2</accession>
<evidence type="ECO:0000313" key="8">
    <source>
        <dbReference type="Proteomes" id="UP000295453"/>
    </source>
</evidence>
<feature type="active site" evidence="6">
    <location>
        <position position="418"/>
    </location>
</feature>
<dbReference type="AlphaFoldDB" id="A0A4R1CFJ2"/>
<dbReference type="Proteomes" id="UP000295453">
    <property type="component" value="Unassembled WGS sequence"/>
</dbReference>
<evidence type="ECO:0000256" key="4">
    <source>
        <dbReference type="ARBA" id="ARBA00022691"/>
    </source>
</evidence>
<evidence type="ECO:0000313" key="7">
    <source>
        <dbReference type="EMBL" id="TCJ29387.1"/>
    </source>
</evidence>
<organism evidence="7 8">
    <name type="scientific">Nocardioides jejuensis</name>
    <dbReference type="NCBI Taxonomy" id="2502782"/>
    <lineage>
        <taxon>Bacteria</taxon>
        <taxon>Bacillati</taxon>
        <taxon>Actinomycetota</taxon>
        <taxon>Actinomycetes</taxon>
        <taxon>Propionibacteriales</taxon>
        <taxon>Nocardioidaceae</taxon>
        <taxon>Nocardioides</taxon>
    </lineage>
</organism>
<protein>
    <submittedName>
        <fullName evidence="7">Class I SAM-dependent methyltransferase</fullName>
    </submittedName>
</protein>
<dbReference type="SUPFAM" id="SSF53335">
    <property type="entry name" value="S-adenosyl-L-methionine-dependent methyltransferases"/>
    <property type="match status" value="1"/>
</dbReference>
<dbReference type="GO" id="GO:0008168">
    <property type="term" value="F:methyltransferase activity"/>
    <property type="evidence" value="ECO:0007669"/>
    <property type="project" value="UniProtKB-KW"/>
</dbReference>
<keyword evidence="3 7" id="KW-0808">Transferase</keyword>
<keyword evidence="8" id="KW-1185">Reference proteome</keyword>
<keyword evidence="4" id="KW-0949">S-adenosyl-L-methionine</keyword>
<dbReference type="InterPro" id="IPR029063">
    <property type="entry name" value="SAM-dependent_MTases_sf"/>
</dbReference>
<evidence type="ECO:0000256" key="6">
    <source>
        <dbReference type="PIRSR" id="PIRSR003085-1"/>
    </source>
</evidence>
<evidence type="ECO:0000256" key="1">
    <source>
        <dbReference type="ARBA" id="ARBA00010815"/>
    </source>
</evidence>
<sequence>MTVTSTRSSAARAPRPDPELWPDLAVVPSGLRARASARVAGGIVAAACRRLGIQLVTPETAVLPDVPAIVVHDQDEFLRRVGADGLIGFGEAYLTGAWDSPDIALLVTQLATSVDRLVPPWMQRLRRVHVRREPRRHQNTVAQSRSNISHHYDLSNDLFTLFLDPTLSYSSALFDTELVPAANHRVAAAPAPVPTDRMAELLRDAQQRKIDRLLDEAGVGEGTRLLEIGTGWGELALRAAARGATVRTVTLSQEQLELARERVVAAGYADRVSIELLDYRLVDGEYDAVVSVEMIEAVGDEYWSAYFRQVDGLLAPGGRFALQAITMPHQRMLDTRDDFTWIKKYIFPGGLLPSVEVIEEITARETALRLTDRLSFGSHYAETLRVWDETFRTNLDRVRALGFDPTFLRMWHFYLAYCQGGFAAGYTDVQQMTFVKENQ</sequence>
<dbReference type="Gene3D" id="3.40.50.150">
    <property type="entry name" value="Vaccinia Virus protein VP39"/>
    <property type="match status" value="1"/>
</dbReference>
<dbReference type="PANTHER" id="PTHR43667">
    <property type="entry name" value="CYCLOPROPANE-FATTY-ACYL-PHOSPHOLIPID SYNTHASE"/>
    <property type="match status" value="1"/>
</dbReference>
<dbReference type="Pfam" id="PF02353">
    <property type="entry name" value="CMAS"/>
    <property type="match status" value="1"/>
</dbReference>
<evidence type="ECO:0000256" key="3">
    <source>
        <dbReference type="ARBA" id="ARBA00022679"/>
    </source>
</evidence>
<dbReference type="CDD" id="cd02440">
    <property type="entry name" value="AdoMet_MTases"/>
    <property type="match status" value="1"/>
</dbReference>
<dbReference type="RefSeq" id="WP_131582419.1">
    <property type="nucleotide sequence ID" value="NZ_SJZJ01000008.1"/>
</dbReference>
<dbReference type="GO" id="GO:0032259">
    <property type="term" value="P:methylation"/>
    <property type="evidence" value="ECO:0007669"/>
    <property type="project" value="UniProtKB-KW"/>
</dbReference>
<gene>
    <name evidence="7" type="ORF">EPD65_06595</name>
</gene>
<evidence type="ECO:0000256" key="2">
    <source>
        <dbReference type="ARBA" id="ARBA00022603"/>
    </source>
</evidence>
<dbReference type="InterPro" id="IPR050723">
    <property type="entry name" value="CFA/CMAS"/>
</dbReference>
<comment type="caution">
    <text evidence="7">The sequence shown here is derived from an EMBL/GenBank/DDBJ whole genome shotgun (WGS) entry which is preliminary data.</text>
</comment>
<proteinExistence type="inferred from homology"/>
<keyword evidence="2 7" id="KW-0489">Methyltransferase</keyword>
<keyword evidence="5" id="KW-0443">Lipid metabolism</keyword>
<dbReference type="EMBL" id="SJZJ01000008">
    <property type="protein sequence ID" value="TCJ29387.1"/>
    <property type="molecule type" value="Genomic_DNA"/>
</dbReference>
<dbReference type="OrthoDB" id="9782855at2"/>
<dbReference type="PANTHER" id="PTHR43667:SF2">
    <property type="entry name" value="FATTY ACID C-METHYL TRANSFERASE"/>
    <property type="match status" value="1"/>
</dbReference>